<evidence type="ECO:0000256" key="12">
    <source>
        <dbReference type="ARBA" id="ARBA00023136"/>
    </source>
</evidence>
<gene>
    <name evidence="19" type="ORF">BaRGS_00003206</name>
</gene>
<keyword evidence="4 17" id="KW-0812">Transmembrane</keyword>
<evidence type="ECO:0000256" key="9">
    <source>
        <dbReference type="ARBA" id="ARBA00022989"/>
    </source>
</evidence>
<evidence type="ECO:0000256" key="10">
    <source>
        <dbReference type="ARBA" id="ARBA00023002"/>
    </source>
</evidence>
<dbReference type="PROSITE" id="PS50244">
    <property type="entry name" value="S5A_REDUCTASE"/>
    <property type="match status" value="1"/>
</dbReference>
<keyword evidence="20" id="KW-1185">Reference proteome</keyword>
<feature type="transmembrane region" description="Helical" evidence="17">
    <location>
        <begin position="121"/>
        <end position="139"/>
    </location>
</feature>
<evidence type="ECO:0000259" key="18">
    <source>
        <dbReference type="Pfam" id="PF02544"/>
    </source>
</evidence>
<dbReference type="EMBL" id="JACVVK020000010">
    <property type="protein sequence ID" value="KAK7505461.1"/>
    <property type="molecule type" value="Genomic_DNA"/>
</dbReference>
<proteinExistence type="inferred from homology"/>
<evidence type="ECO:0000256" key="17">
    <source>
        <dbReference type="PIRNR" id="PIRNR015596"/>
    </source>
</evidence>
<evidence type="ECO:0000256" key="14">
    <source>
        <dbReference type="ARBA" id="ARBA00048292"/>
    </source>
</evidence>
<feature type="domain" description="3-oxo-5-alpha-steroid 4-dehydrogenase C-terminal" evidence="18">
    <location>
        <begin position="184"/>
        <end position="290"/>
    </location>
</feature>
<evidence type="ECO:0000256" key="7">
    <source>
        <dbReference type="ARBA" id="ARBA00022848"/>
    </source>
</evidence>
<organism evidence="19 20">
    <name type="scientific">Batillaria attramentaria</name>
    <dbReference type="NCBI Taxonomy" id="370345"/>
    <lineage>
        <taxon>Eukaryota</taxon>
        <taxon>Metazoa</taxon>
        <taxon>Spiralia</taxon>
        <taxon>Lophotrochozoa</taxon>
        <taxon>Mollusca</taxon>
        <taxon>Gastropoda</taxon>
        <taxon>Caenogastropoda</taxon>
        <taxon>Sorbeoconcha</taxon>
        <taxon>Cerithioidea</taxon>
        <taxon>Batillariidae</taxon>
        <taxon>Batillaria</taxon>
    </lineage>
</organism>
<keyword evidence="11" id="KW-0443">Lipid metabolism</keyword>
<evidence type="ECO:0000313" key="20">
    <source>
        <dbReference type="Proteomes" id="UP001519460"/>
    </source>
</evidence>
<evidence type="ECO:0000256" key="6">
    <source>
        <dbReference type="ARBA" id="ARBA00022824"/>
    </source>
</evidence>
<comment type="similarity">
    <text evidence="3 17">Belongs to the steroid 5-alpha reductase family.</text>
</comment>
<keyword evidence="5" id="KW-0221">Differentiation</keyword>
<comment type="catalytic activity">
    <reaction evidence="16">
        <text>17beta-hydroxy-5alpha-androstan-3-one + NADP(+) = testosterone + NADPH + H(+)</text>
        <dbReference type="Rhea" id="RHEA:50820"/>
        <dbReference type="ChEBI" id="CHEBI:15378"/>
        <dbReference type="ChEBI" id="CHEBI:16330"/>
        <dbReference type="ChEBI" id="CHEBI:17347"/>
        <dbReference type="ChEBI" id="CHEBI:57783"/>
        <dbReference type="ChEBI" id="CHEBI:58349"/>
        <dbReference type="EC" id="1.3.1.22"/>
    </reaction>
    <physiologicalReaction direction="right-to-left" evidence="16">
        <dbReference type="Rhea" id="RHEA:50822"/>
    </physiologicalReaction>
</comment>
<evidence type="ECO:0000256" key="13">
    <source>
        <dbReference type="ARBA" id="ARBA00037789"/>
    </source>
</evidence>
<comment type="subcellular location">
    <subcellularLocation>
        <location evidence="2">Endoplasmic reticulum membrane</location>
        <topology evidence="2">Multi-pass membrane protein</topology>
    </subcellularLocation>
    <subcellularLocation>
        <location evidence="1">Microsome membrane</location>
        <topology evidence="1">Multi-pass membrane protein</topology>
    </subcellularLocation>
</comment>
<sequence>MAIADDTLSFVRSSLQNEEKFMVSVCYILLFWAVCLVFILLSVSAPYGRYSRPGYGFQVPAKLAWFVQELPSFLVPVYLLLFTDCPRAGELKNLVAVGLFLLHYFHRTFIFPFLIKGGKPTPLVPFVMAFIFCLLNGYLQGGYLLRYADLEKNVSTVQFFAGACQGQGQGQTLKFPALAQPSHLCMGVFFVGMATNIYSDHILRSLRKEGEKGYKIPYGGMFEYVSGANFFGEAVEWSGFAIMCGTLPAAAFALFTVCNIGPRAYQHHRWYLEKFEDYPKNRKAIIPFIL</sequence>
<protein>
    <recommendedName>
        <fullName evidence="17">3-oxo-5alpha-steroid 4-dehydrogenase (NADP(+))</fullName>
        <ecNumber evidence="17">1.3.1.22</ecNumber>
    </recommendedName>
</protein>
<evidence type="ECO:0000313" key="19">
    <source>
        <dbReference type="EMBL" id="KAK7505461.1"/>
    </source>
</evidence>
<comment type="caution">
    <text evidence="19">The sequence shown here is derived from an EMBL/GenBank/DDBJ whole genome shotgun (WGS) entry which is preliminary data.</text>
</comment>
<comment type="function">
    <text evidence="13">Converts testosterone into 5-alpha-dihydrotestosterone and progesterone or corticosterone into their corresponding 5-alpha-3-oxosteroids. It plays a central role in sexual differentiation and androgen physiology.</text>
</comment>
<dbReference type="Gene3D" id="1.20.120.1630">
    <property type="match status" value="1"/>
</dbReference>
<evidence type="ECO:0000256" key="1">
    <source>
        <dbReference type="ARBA" id="ARBA00004154"/>
    </source>
</evidence>
<evidence type="ECO:0000256" key="4">
    <source>
        <dbReference type="ARBA" id="ARBA00022692"/>
    </source>
</evidence>
<evidence type="ECO:0000256" key="16">
    <source>
        <dbReference type="ARBA" id="ARBA00049397"/>
    </source>
</evidence>
<feature type="transmembrane region" description="Helical" evidence="17">
    <location>
        <begin position="94"/>
        <end position="115"/>
    </location>
</feature>
<keyword evidence="7" id="KW-0492">Microsome</keyword>
<dbReference type="PANTHER" id="PTHR10556">
    <property type="entry name" value="3-OXO-5-ALPHA-STEROID 4-DEHYDROGENASE"/>
    <property type="match status" value="1"/>
</dbReference>
<keyword evidence="10" id="KW-0560">Oxidoreductase</keyword>
<evidence type="ECO:0000256" key="11">
    <source>
        <dbReference type="ARBA" id="ARBA00023098"/>
    </source>
</evidence>
<dbReference type="Proteomes" id="UP001519460">
    <property type="component" value="Unassembled WGS sequence"/>
</dbReference>
<dbReference type="PIRSF" id="PIRSF015596">
    <property type="entry name" value="5_alpha-SR2"/>
    <property type="match status" value="1"/>
</dbReference>
<accession>A0ABD0M1T1</accession>
<feature type="transmembrane region" description="Helical" evidence="17">
    <location>
        <begin position="21"/>
        <end position="43"/>
    </location>
</feature>
<dbReference type="InterPro" id="IPR001104">
    <property type="entry name" value="3-oxo-5_a-steroid_4-DH_C"/>
</dbReference>
<evidence type="ECO:0000256" key="3">
    <source>
        <dbReference type="ARBA" id="ARBA00007742"/>
    </source>
</evidence>
<feature type="transmembrane region" description="Helical" evidence="17">
    <location>
        <begin position="63"/>
        <end position="82"/>
    </location>
</feature>
<dbReference type="AlphaFoldDB" id="A0ABD0M1T1"/>
<evidence type="ECO:0000256" key="15">
    <source>
        <dbReference type="ARBA" id="ARBA00049166"/>
    </source>
</evidence>
<keyword evidence="9 17" id="KW-1133">Transmembrane helix</keyword>
<dbReference type="EC" id="1.3.1.22" evidence="17"/>
<dbReference type="PANTHER" id="PTHR10556:SF57">
    <property type="entry name" value="3-OXO-5-ALPHA-STEROID 4-DEHYDROGENASE 1"/>
    <property type="match status" value="1"/>
</dbReference>
<comment type="catalytic activity">
    <reaction evidence="17">
        <text>a 3-oxo-5alpha-steroid + NADP(+) = a 3-oxo-Delta(4)-steroid + NADPH + H(+)</text>
        <dbReference type="Rhea" id="RHEA:54384"/>
        <dbReference type="ChEBI" id="CHEBI:13601"/>
        <dbReference type="ChEBI" id="CHEBI:15378"/>
        <dbReference type="ChEBI" id="CHEBI:47909"/>
        <dbReference type="ChEBI" id="CHEBI:57783"/>
        <dbReference type="ChEBI" id="CHEBI:58349"/>
        <dbReference type="EC" id="1.3.1.22"/>
    </reaction>
</comment>
<reference evidence="19 20" key="1">
    <citation type="journal article" date="2023" name="Sci. Data">
        <title>Genome assembly of the Korean intertidal mud-creeper Batillaria attramentaria.</title>
        <authorList>
            <person name="Patra A.K."/>
            <person name="Ho P.T."/>
            <person name="Jun S."/>
            <person name="Lee S.J."/>
            <person name="Kim Y."/>
            <person name="Won Y.J."/>
        </authorList>
    </citation>
    <scope>NUCLEOTIDE SEQUENCE [LARGE SCALE GENOMIC DNA]</scope>
    <source>
        <strain evidence="19">Wonlab-2016</strain>
    </source>
</reference>
<keyword evidence="12 17" id="KW-0472">Membrane</keyword>
<keyword evidence="6" id="KW-0256">Endoplasmic reticulum</keyword>
<dbReference type="GO" id="GO:0005789">
    <property type="term" value="C:endoplasmic reticulum membrane"/>
    <property type="evidence" value="ECO:0007669"/>
    <property type="project" value="UniProtKB-SubCell"/>
</dbReference>
<dbReference type="GO" id="GO:0047751">
    <property type="term" value="F:3-oxo-5-alpha-steroid 4-dehydrogenase (NADP+) activity"/>
    <property type="evidence" value="ECO:0007669"/>
    <property type="project" value="UniProtKB-EC"/>
</dbReference>
<dbReference type="InterPro" id="IPR039357">
    <property type="entry name" value="SRD5A/TECR"/>
</dbReference>
<dbReference type="InterPro" id="IPR016636">
    <property type="entry name" value="3-oxo-5-alpha-steroid_4-DH"/>
</dbReference>
<dbReference type="Pfam" id="PF02544">
    <property type="entry name" value="Steroid_dh"/>
    <property type="match status" value="1"/>
</dbReference>
<evidence type="ECO:0000256" key="2">
    <source>
        <dbReference type="ARBA" id="ARBA00004477"/>
    </source>
</evidence>
<comment type="catalytic activity">
    <reaction evidence="15">
        <text>androst-4-ene-3,17-dione + NADPH + H(+) = 5alpha-androstan-3,17-dione + NADP(+)</text>
        <dbReference type="Rhea" id="RHEA:50816"/>
        <dbReference type="ChEBI" id="CHEBI:15378"/>
        <dbReference type="ChEBI" id="CHEBI:15994"/>
        <dbReference type="ChEBI" id="CHEBI:16422"/>
        <dbReference type="ChEBI" id="CHEBI:57783"/>
        <dbReference type="ChEBI" id="CHEBI:58349"/>
    </reaction>
    <physiologicalReaction direction="left-to-right" evidence="15">
        <dbReference type="Rhea" id="RHEA:50817"/>
    </physiologicalReaction>
</comment>
<dbReference type="GO" id="GO:0030154">
    <property type="term" value="P:cell differentiation"/>
    <property type="evidence" value="ECO:0007669"/>
    <property type="project" value="UniProtKB-KW"/>
</dbReference>
<dbReference type="GO" id="GO:0006702">
    <property type="term" value="P:androgen biosynthetic process"/>
    <property type="evidence" value="ECO:0007669"/>
    <property type="project" value="UniProtKB-ARBA"/>
</dbReference>
<comment type="catalytic activity">
    <reaction evidence="14">
        <text>5alpha-pregnane-3,20-dione + NADP(+) = progesterone + NADPH + H(+)</text>
        <dbReference type="Rhea" id="RHEA:21952"/>
        <dbReference type="ChEBI" id="CHEBI:15378"/>
        <dbReference type="ChEBI" id="CHEBI:17026"/>
        <dbReference type="ChEBI" id="CHEBI:28952"/>
        <dbReference type="ChEBI" id="CHEBI:57783"/>
        <dbReference type="ChEBI" id="CHEBI:58349"/>
        <dbReference type="EC" id="1.3.1.22"/>
    </reaction>
    <physiologicalReaction direction="right-to-left" evidence="14">
        <dbReference type="Rhea" id="RHEA:21954"/>
    </physiologicalReaction>
</comment>
<name>A0ABD0M1T1_9CAEN</name>
<evidence type="ECO:0000256" key="5">
    <source>
        <dbReference type="ARBA" id="ARBA00022782"/>
    </source>
</evidence>
<keyword evidence="8" id="KW-0521">NADP</keyword>
<evidence type="ECO:0000256" key="8">
    <source>
        <dbReference type="ARBA" id="ARBA00022857"/>
    </source>
</evidence>